<accession>A0A9W6GYE5</accession>
<evidence type="ECO:0000313" key="3">
    <source>
        <dbReference type="Proteomes" id="UP001144323"/>
    </source>
</evidence>
<protein>
    <recommendedName>
        <fullName evidence="4">Prevent-host-death family protein</fullName>
    </recommendedName>
</protein>
<dbReference type="InterPro" id="IPR005368">
    <property type="entry name" value="UPF0175"/>
</dbReference>
<reference evidence="2" key="1">
    <citation type="journal article" date="2023" name="Int. J. Syst. Evol. Microbiol.">
        <title>Methylocystis iwaonis sp. nov., a type II methane-oxidizing bacterium from surface soil of a rice paddy field in Japan, and emended description of the genus Methylocystis (ex Whittenbury et al. 1970) Bowman et al. 1993.</title>
        <authorList>
            <person name="Kaise H."/>
            <person name="Sawadogo J.B."/>
            <person name="Alam M.S."/>
            <person name="Ueno C."/>
            <person name="Dianou D."/>
            <person name="Shinjo R."/>
            <person name="Asakawa S."/>
        </authorList>
    </citation>
    <scope>NUCLEOTIDE SEQUENCE</scope>
    <source>
        <strain evidence="2">LMG27198</strain>
    </source>
</reference>
<evidence type="ECO:0008006" key="4">
    <source>
        <dbReference type="Google" id="ProtNLM"/>
    </source>
</evidence>
<evidence type="ECO:0000256" key="1">
    <source>
        <dbReference type="ARBA" id="ARBA00009981"/>
    </source>
</evidence>
<dbReference type="Pfam" id="PF03683">
    <property type="entry name" value="UPF0175"/>
    <property type="match status" value="1"/>
</dbReference>
<sequence length="111" mass="12105">METFSIRDLRERSGELVREAEAGHLSIVAKHGRPLFVAVPMDENLLKEGIGVALALRLYAEKTISLGKAAKLAQLSLEEFIARLGAIGIPAVDYPAEELDEELAALEANHR</sequence>
<dbReference type="SUPFAM" id="SSF143120">
    <property type="entry name" value="YefM-like"/>
    <property type="match status" value="1"/>
</dbReference>
<dbReference type="AlphaFoldDB" id="A0A9W6GYE5"/>
<dbReference type="Gene3D" id="3.40.1620.10">
    <property type="entry name" value="YefM-like domain"/>
    <property type="match status" value="1"/>
</dbReference>
<dbReference type="NCBIfam" id="TIGR01552">
    <property type="entry name" value="phd_fam"/>
    <property type="match status" value="1"/>
</dbReference>
<dbReference type="Proteomes" id="UP001144323">
    <property type="component" value="Unassembled WGS sequence"/>
</dbReference>
<comment type="caution">
    <text evidence="2">The sequence shown here is derived from an EMBL/GenBank/DDBJ whole genome shotgun (WGS) entry which is preliminary data.</text>
</comment>
<comment type="similarity">
    <text evidence="1">Belongs to the phD/YefM antitoxin family.</text>
</comment>
<organism evidence="2 3">
    <name type="scientific">Methylocystis echinoides</name>
    <dbReference type="NCBI Taxonomy" id="29468"/>
    <lineage>
        <taxon>Bacteria</taxon>
        <taxon>Pseudomonadati</taxon>
        <taxon>Pseudomonadota</taxon>
        <taxon>Alphaproteobacteria</taxon>
        <taxon>Hyphomicrobiales</taxon>
        <taxon>Methylocystaceae</taxon>
        <taxon>Methylocystis</taxon>
    </lineage>
</organism>
<dbReference type="EMBL" id="BSEC01000002">
    <property type="protein sequence ID" value="GLI95282.1"/>
    <property type="molecule type" value="Genomic_DNA"/>
</dbReference>
<proteinExistence type="inferred from homology"/>
<evidence type="ECO:0000313" key="2">
    <source>
        <dbReference type="EMBL" id="GLI95282.1"/>
    </source>
</evidence>
<gene>
    <name evidence="2" type="ORF">LMG27198_42740</name>
</gene>
<dbReference type="InterPro" id="IPR036165">
    <property type="entry name" value="YefM-like_sf"/>
</dbReference>
<name>A0A9W6GYE5_9HYPH</name>
<dbReference type="RefSeq" id="WP_281806012.1">
    <property type="nucleotide sequence ID" value="NZ_BSEC01000002.1"/>
</dbReference>
<keyword evidence="3" id="KW-1185">Reference proteome</keyword>